<dbReference type="PANTHER" id="PTHR12817">
    <property type="entry name" value="TRAFFICKING PROTEIN PARTICLE COMPLEX SUBUNIT 6B"/>
    <property type="match status" value="1"/>
</dbReference>
<dbReference type="SUPFAM" id="SSF111126">
    <property type="entry name" value="Ligand-binding domain in the NO signalling and Golgi transport"/>
    <property type="match status" value="1"/>
</dbReference>
<dbReference type="Gene3D" id="3.30.1380.20">
    <property type="entry name" value="Trafficking protein particle complex subunit 3"/>
    <property type="match status" value="1"/>
</dbReference>
<organism evidence="2">
    <name type="scientific">Blastobotrys adeninivorans</name>
    <name type="common">Yeast</name>
    <name type="synonym">Arxula adeninivorans</name>
    <dbReference type="NCBI Taxonomy" id="409370"/>
    <lineage>
        <taxon>Eukaryota</taxon>
        <taxon>Fungi</taxon>
        <taxon>Dikarya</taxon>
        <taxon>Ascomycota</taxon>
        <taxon>Saccharomycotina</taxon>
        <taxon>Dipodascomycetes</taxon>
        <taxon>Dipodascales</taxon>
        <taxon>Trichomonascaceae</taxon>
        <taxon>Blastobotrys</taxon>
    </lineage>
</organism>
<gene>
    <name evidence="2" type="ORF">GNLVRS02_ARAD1B22990g</name>
</gene>
<reference evidence="2" key="1">
    <citation type="submission" date="2014-02" db="EMBL/GenBank/DDBJ databases">
        <authorList>
            <person name="Genoscope - CEA"/>
        </authorList>
    </citation>
    <scope>NUCLEOTIDE SEQUENCE</scope>
    <source>
        <strain evidence="2">LS3</strain>
    </source>
</reference>
<dbReference type="GO" id="GO:0006888">
    <property type="term" value="P:endoplasmic reticulum to Golgi vesicle-mediated transport"/>
    <property type="evidence" value="ECO:0007669"/>
    <property type="project" value="TreeGrafter"/>
</dbReference>
<dbReference type="EMBL" id="HG937692">
    <property type="protein sequence ID" value="CDP36874.1"/>
    <property type="molecule type" value="Genomic_DNA"/>
</dbReference>
<dbReference type="PhylomeDB" id="A0A060T7U9"/>
<dbReference type="GO" id="GO:0005801">
    <property type="term" value="C:cis-Golgi network"/>
    <property type="evidence" value="ECO:0007669"/>
    <property type="project" value="TreeGrafter"/>
</dbReference>
<dbReference type="InterPro" id="IPR037992">
    <property type="entry name" value="TRAPPC6/Trs33"/>
</dbReference>
<dbReference type="GO" id="GO:0005802">
    <property type="term" value="C:trans-Golgi network"/>
    <property type="evidence" value="ECO:0007669"/>
    <property type="project" value="TreeGrafter"/>
</dbReference>
<comment type="similarity">
    <text evidence="1">Belongs to the TRAPP small subunits family. BET3 subfamily.</text>
</comment>
<evidence type="ECO:0000256" key="1">
    <source>
        <dbReference type="ARBA" id="ARBA00006218"/>
    </source>
</evidence>
<sequence>MDRQVNSSALDFLLIEAVPTVKEVLESQDSEISEDDLYYRIEGYGFRVGKGLSEILTRDRARFEDQLDLMKFICKDLWITLFKKQIDNLKTNHRGTYVLIDNNFRYCQRMSTNAANEANTVKMATPYLWFPVGIVRGVLAGLGVEATVSFDSAQLPAVSFNIHTV</sequence>
<accession>A0A060T7U9</accession>
<dbReference type="CDD" id="cd14944">
    <property type="entry name" value="TRAPPC6A_Trs33"/>
    <property type="match status" value="1"/>
</dbReference>
<name>A0A060T7U9_BLAAD</name>
<proteinExistence type="inferred from homology"/>
<dbReference type="InterPro" id="IPR007194">
    <property type="entry name" value="TRAPP_component"/>
</dbReference>
<protein>
    <submittedName>
        <fullName evidence="2">ARAD1B22990p</fullName>
    </submittedName>
</protein>
<dbReference type="GO" id="GO:0030008">
    <property type="term" value="C:TRAPP complex"/>
    <property type="evidence" value="ECO:0007669"/>
    <property type="project" value="TreeGrafter"/>
</dbReference>
<evidence type="ECO:0000313" key="2">
    <source>
        <dbReference type="EMBL" id="CDP36874.1"/>
    </source>
</evidence>
<dbReference type="InterPro" id="IPR024096">
    <property type="entry name" value="NO_sig/Golgi_transp_ligand-bd"/>
</dbReference>
<dbReference type="PANTHER" id="PTHR12817:SF0">
    <property type="entry name" value="GEO08327P1"/>
    <property type="match status" value="1"/>
</dbReference>
<reference evidence="2" key="2">
    <citation type="submission" date="2014-06" db="EMBL/GenBank/DDBJ databases">
        <title>The complete genome of Blastobotrys (Arxula) adeninivorans LS3 - a yeast of biotechnological interest.</title>
        <authorList>
            <person name="Kunze G."/>
            <person name="Gaillardin C."/>
            <person name="Czernicka M."/>
            <person name="Durrens P."/>
            <person name="Martin T."/>
            <person name="Boer E."/>
            <person name="Gabaldon T."/>
            <person name="Cruz J."/>
            <person name="Talla E."/>
            <person name="Marck C."/>
            <person name="Goffeau A."/>
            <person name="Barbe V."/>
            <person name="Baret P."/>
            <person name="Baronian K."/>
            <person name="Beier S."/>
            <person name="Bleykasten C."/>
            <person name="Bode R."/>
            <person name="Casaregola S."/>
            <person name="Despons L."/>
            <person name="Fairhead C."/>
            <person name="Giersberg M."/>
            <person name="Gierski P."/>
            <person name="Hahnel U."/>
            <person name="Hartmann A."/>
            <person name="Jankowska D."/>
            <person name="Jubin C."/>
            <person name="Jung P."/>
            <person name="Lafontaine I."/>
            <person name="Leh-Louis V."/>
            <person name="Lemaire M."/>
            <person name="Marcet-Houben M."/>
            <person name="Mascher M."/>
            <person name="Morel G."/>
            <person name="Richard G.-F."/>
            <person name="Riechen J."/>
            <person name="Sacerdot C."/>
            <person name="Sarkar A."/>
            <person name="Savel G."/>
            <person name="Schacherer J."/>
            <person name="Sherman D."/>
            <person name="Straub M.-L."/>
            <person name="Stein N."/>
            <person name="Thierry A."/>
            <person name="Trautwein-Schult A."/>
            <person name="Westhof E."/>
            <person name="Worch S."/>
            <person name="Dujon B."/>
            <person name="Souciet J.-L."/>
            <person name="Wincker P."/>
            <person name="Scholz U."/>
            <person name="Neuveglise N."/>
        </authorList>
    </citation>
    <scope>NUCLEOTIDE SEQUENCE</scope>
    <source>
        <strain evidence="2">LS3</strain>
    </source>
</reference>
<dbReference type="Pfam" id="PF04051">
    <property type="entry name" value="TRAPP"/>
    <property type="match status" value="1"/>
</dbReference>
<dbReference type="AlphaFoldDB" id="A0A060T7U9"/>